<dbReference type="CDD" id="cd07516">
    <property type="entry name" value="HAD_Pase"/>
    <property type="match status" value="1"/>
</dbReference>
<dbReference type="KEGG" id="cthd:CDO33_14670"/>
<dbReference type="GO" id="GO:0016791">
    <property type="term" value="F:phosphatase activity"/>
    <property type="evidence" value="ECO:0007669"/>
    <property type="project" value="TreeGrafter"/>
</dbReference>
<dbReference type="GO" id="GO:0000287">
    <property type="term" value="F:magnesium ion binding"/>
    <property type="evidence" value="ECO:0007669"/>
    <property type="project" value="TreeGrafter"/>
</dbReference>
<sequence length="275" mass="30624">MYKMIAIDLDGTLLNSEKKISSENKRFIKLAMDMGVKVVICSGRVYRGARMYAREIGSKDPVIACNGAVIKCADTGEILFNNPMSADDCAKVIDICRREGIYFHYYVGDTLYAEKMERSALSIWKRNKELPEEDRIDVQIADDLIKVLRDSGELPLKVIAICDDKERLAKARAEVERIGSVDVTSSGSNNFEVIKKGNNKGRALEILTERLGIKREELIAIGDNENDAPMIRYAGLGIAMGNAETFIKDMADFVTLTNEQNGVAAAIRRFITDRA</sequence>
<dbReference type="InterPro" id="IPR000150">
    <property type="entry name" value="Cof"/>
</dbReference>
<organism evidence="1 2">
    <name type="scientific">Clostridium thermosuccinogenes</name>
    <dbReference type="NCBI Taxonomy" id="84032"/>
    <lineage>
        <taxon>Bacteria</taxon>
        <taxon>Bacillati</taxon>
        <taxon>Bacillota</taxon>
        <taxon>Clostridia</taxon>
        <taxon>Eubacteriales</taxon>
        <taxon>Clostridiaceae</taxon>
        <taxon>Clostridium</taxon>
    </lineage>
</organism>
<dbReference type="InterPro" id="IPR006379">
    <property type="entry name" value="HAD-SF_hydro_IIB"/>
</dbReference>
<dbReference type="PANTHER" id="PTHR10000">
    <property type="entry name" value="PHOSPHOSERINE PHOSPHATASE"/>
    <property type="match status" value="1"/>
</dbReference>
<dbReference type="NCBIfam" id="TIGR00099">
    <property type="entry name" value="Cof-subfamily"/>
    <property type="match status" value="1"/>
</dbReference>
<protein>
    <submittedName>
        <fullName evidence="1">Haloacid dehalogenase</fullName>
    </submittedName>
</protein>
<dbReference type="Proteomes" id="UP000236151">
    <property type="component" value="Unassembled WGS sequence"/>
</dbReference>
<reference evidence="1 2" key="1">
    <citation type="submission" date="2017-06" db="EMBL/GenBank/DDBJ databases">
        <title>Investigating the central metabolism of Clostridium thermosuccinogenes.</title>
        <authorList>
            <person name="Koendjbiharie J.G."/>
            <person name="van Kranenburg R."/>
        </authorList>
    </citation>
    <scope>NUCLEOTIDE SEQUENCE [LARGE SCALE GENOMIC DNA]</scope>
    <source>
        <strain evidence="1 2">DSM 5806</strain>
    </source>
</reference>
<dbReference type="SFLD" id="SFLDG01140">
    <property type="entry name" value="C2.B:_Phosphomannomutase_and_P"/>
    <property type="match status" value="1"/>
</dbReference>
<dbReference type="Pfam" id="PF08282">
    <property type="entry name" value="Hydrolase_3"/>
    <property type="match status" value="1"/>
</dbReference>
<dbReference type="PROSITE" id="PS01229">
    <property type="entry name" value="COF_2"/>
    <property type="match status" value="1"/>
</dbReference>
<keyword evidence="2" id="KW-1185">Reference proteome</keyword>
<dbReference type="RefSeq" id="WP_103081340.1">
    <property type="nucleotide sequence ID" value="NZ_CP021850.1"/>
</dbReference>
<dbReference type="InterPro" id="IPR036412">
    <property type="entry name" value="HAD-like_sf"/>
</dbReference>
<dbReference type="Gene3D" id="3.30.1240.10">
    <property type="match status" value="1"/>
</dbReference>
<proteinExistence type="predicted"/>
<dbReference type="AlphaFoldDB" id="A0A2K2FL62"/>
<accession>A0A2K2FL62</accession>
<dbReference type="SUPFAM" id="SSF56784">
    <property type="entry name" value="HAD-like"/>
    <property type="match status" value="1"/>
</dbReference>
<dbReference type="Gene3D" id="3.40.50.1000">
    <property type="entry name" value="HAD superfamily/HAD-like"/>
    <property type="match status" value="1"/>
</dbReference>
<gene>
    <name evidence="1" type="ORF">CDQ84_08375</name>
</gene>
<dbReference type="PANTHER" id="PTHR10000:SF8">
    <property type="entry name" value="HAD SUPERFAMILY HYDROLASE-LIKE, TYPE 3"/>
    <property type="match status" value="1"/>
</dbReference>
<dbReference type="GO" id="GO:0005829">
    <property type="term" value="C:cytosol"/>
    <property type="evidence" value="ECO:0007669"/>
    <property type="project" value="TreeGrafter"/>
</dbReference>
<dbReference type="OrthoDB" id="9781413at2"/>
<dbReference type="SFLD" id="SFLDS00003">
    <property type="entry name" value="Haloacid_Dehalogenase"/>
    <property type="match status" value="1"/>
</dbReference>
<comment type="caution">
    <text evidence="1">The sequence shown here is derived from an EMBL/GenBank/DDBJ whole genome shotgun (WGS) entry which is preliminary data.</text>
</comment>
<dbReference type="SFLD" id="SFLDG01144">
    <property type="entry name" value="C2.B.4:_PGP_Like"/>
    <property type="match status" value="1"/>
</dbReference>
<dbReference type="NCBIfam" id="TIGR01484">
    <property type="entry name" value="HAD-SF-IIB"/>
    <property type="match status" value="1"/>
</dbReference>
<name>A0A2K2FL62_9CLOT</name>
<evidence type="ECO:0000313" key="1">
    <source>
        <dbReference type="EMBL" id="PNT99524.1"/>
    </source>
</evidence>
<evidence type="ECO:0000313" key="2">
    <source>
        <dbReference type="Proteomes" id="UP000236151"/>
    </source>
</evidence>
<dbReference type="EMBL" id="NIOJ01000018">
    <property type="protein sequence ID" value="PNT99524.1"/>
    <property type="molecule type" value="Genomic_DNA"/>
</dbReference>
<dbReference type="InterPro" id="IPR023214">
    <property type="entry name" value="HAD_sf"/>
</dbReference>